<dbReference type="GO" id="GO:0016787">
    <property type="term" value="F:hydrolase activity"/>
    <property type="evidence" value="ECO:0007669"/>
    <property type="project" value="InterPro"/>
</dbReference>
<evidence type="ECO:0000313" key="2">
    <source>
        <dbReference type="EMBL" id="KAK3318266.1"/>
    </source>
</evidence>
<dbReference type="PANTHER" id="PTHR12905">
    <property type="entry name" value="METALLOPHOSPHOESTERASE"/>
    <property type="match status" value="1"/>
</dbReference>
<dbReference type="InterPro" id="IPR004843">
    <property type="entry name" value="Calcineurin-like_PHP"/>
</dbReference>
<dbReference type="AlphaFoldDB" id="A0AAE0I4G9"/>
<gene>
    <name evidence="2" type="ORF">B0H66DRAFT_602860</name>
</gene>
<dbReference type="Pfam" id="PF00149">
    <property type="entry name" value="Metallophos"/>
    <property type="match status" value="1"/>
</dbReference>
<keyword evidence="3" id="KW-1185">Reference proteome</keyword>
<dbReference type="CDD" id="cd07379">
    <property type="entry name" value="MPP_239FB"/>
    <property type="match status" value="1"/>
</dbReference>
<dbReference type="Gene3D" id="3.60.21.10">
    <property type="match status" value="1"/>
</dbReference>
<proteinExistence type="predicted"/>
<sequence length="270" mass="29646">MADIKTRFLVISDTHADEFSHPQQLPPVDVAIHCGDLTEESKIGEFRTTLDMLRSINAPLKLVIAGNHDFTMDVPLFKPKVAESNRLGVEIEPAMLKKEYGDYGEARRLFEEAVCDGIVLLGEGVHVFDLQNGARLTVYASPFTPSIIGVDGGGAFQFKRDDGHDFTMIGNINVAITHSPPRGVLDMADSTQRGGCDSLFAAVAAARPRMHCFGHIHEGWSAKLATWRPESQTPPSQFTTIDNGQSVIIETLSALHPKKFDTPEMAFEKI</sequence>
<dbReference type="Proteomes" id="UP001283341">
    <property type="component" value="Unassembled WGS sequence"/>
</dbReference>
<comment type="caution">
    <text evidence="2">The sequence shown here is derived from an EMBL/GenBank/DDBJ whole genome shotgun (WGS) entry which is preliminary data.</text>
</comment>
<dbReference type="InterPro" id="IPR051693">
    <property type="entry name" value="UPF0046_metallophosphoest"/>
</dbReference>
<reference evidence="2" key="1">
    <citation type="journal article" date="2023" name="Mol. Phylogenet. Evol.">
        <title>Genome-scale phylogeny and comparative genomics of the fungal order Sordariales.</title>
        <authorList>
            <person name="Hensen N."/>
            <person name="Bonometti L."/>
            <person name="Westerberg I."/>
            <person name="Brannstrom I.O."/>
            <person name="Guillou S."/>
            <person name="Cros-Aarteil S."/>
            <person name="Calhoun S."/>
            <person name="Haridas S."/>
            <person name="Kuo A."/>
            <person name="Mondo S."/>
            <person name="Pangilinan J."/>
            <person name="Riley R."/>
            <person name="LaButti K."/>
            <person name="Andreopoulos B."/>
            <person name="Lipzen A."/>
            <person name="Chen C."/>
            <person name="Yan M."/>
            <person name="Daum C."/>
            <person name="Ng V."/>
            <person name="Clum A."/>
            <person name="Steindorff A."/>
            <person name="Ohm R.A."/>
            <person name="Martin F."/>
            <person name="Silar P."/>
            <person name="Natvig D.O."/>
            <person name="Lalanne C."/>
            <person name="Gautier V."/>
            <person name="Ament-Velasquez S.L."/>
            <person name="Kruys A."/>
            <person name="Hutchinson M.I."/>
            <person name="Powell A.J."/>
            <person name="Barry K."/>
            <person name="Miller A.N."/>
            <person name="Grigoriev I.V."/>
            <person name="Debuchy R."/>
            <person name="Gladieux P."/>
            <person name="Hiltunen Thoren M."/>
            <person name="Johannesson H."/>
        </authorList>
    </citation>
    <scope>NUCLEOTIDE SEQUENCE</scope>
    <source>
        <strain evidence="2">CBS 118394</strain>
    </source>
</reference>
<feature type="domain" description="Calcineurin-like phosphoesterase" evidence="1">
    <location>
        <begin position="7"/>
        <end position="218"/>
    </location>
</feature>
<organism evidence="2 3">
    <name type="scientific">Apodospora peruviana</name>
    <dbReference type="NCBI Taxonomy" id="516989"/>
    <lineage>
        <taxon>Eukaryota</taxon>
        <taxon>Fungi</taxon>
        <taxon>Dikarya</taxon>
        <taxon>Ascomycota</taxon>
        <taxon>Pezizomycotina</taxon>
        <taxon>Sordariomycetes</taxon>
        <taxon>Sordariomycetidae</taxon>
        <taxon>Sordariales</taxon>
        <taxon>Lasiosphaeriaceae</taxon>
        <taxon>Apodospora</taxon>
    </lineage>
</organism>
<dbReference type="InterPro" id="IPR029052">
    <property type="entry name" value="Metallo-depent_PP-like"/>
</dbReference>
<evidence type="ECO:0000313" key="3">
    <source>
        <dbReference type="Proteomes" id="UP001283341"/>
    </source>
</evidence>
<evidence type="ECO:0000259" key="1">
    <source>
        <dbReference type="Pfam" id="PF00149"/>
    </source>
</evidence>
<dbReference type="EMBL" id="JAUEDM010000004">
    <property type="protein sequence ID" value="KAK3318266.1"/>
    <property type="molecule type" value="Genomic_DNA"/>
</dbReference>
<accession>A0AAE0I4G9</accession>
<name>A0AAE0I4G9_9PEZI</name>
<reference evidence="2" key="2">
    <citation type="submission" date="2023-06" db="EMBL/GenBank/DDBJ databases">
        <authorList>
            <consortium name="Lawrence Berkeley National Laboratory"/>
            <person name="Haridas S."/>
            <person name="Hensen N."/>
            <person name="Bonometti L."/>
            <person name="Westerberg I."/>
            <person name="Brannstrom I.O."/>
            <person name="Guillou S."/>
            <person name="Cros-Aarteil S."/>
            <person name="Calhoun S."/>
            <person name="Kuo A."/>
            <person name="Mondo S."/>
            <person name="Pangilinan J."/>
            <person name="Riley R."/>
            <person name="Labutti K."/>
            <person name="Andreopoulos B."/>
            <person name="Lipzen A."/>
            <person name="Chen C."/>
            <person name="Yanf M."/>
            <person name="Daum C."/>
            <person name="Ng V."/>
            <person name="Clum A."/>
            <person name="Steindorff A."/>
            <person name="Ohm R."/>
            <person name="Martin F."/>
            <person name="Silar P."/>
            <person name="Natvig D."/>
            <person name="Lalanne C."/>
            <person name="Gautier V."/>
            <person name="Ament-Velasquez S.L."/>
            <person name="Kruys A."/>
            <person name="Hutchinson M.I."/>
            <person name="Powell A.J."/>
            <person name="Barry K."/>
            <person name="Miller A.N."/>
            <person name="Grigoriev I.V."/>
            <person name="Debuchy R."/>
            <person name="Gladieux P."/>
            <person name="Thoren M.H."/>
            <person name="Johannesson H."/>
        </authorList>
    </citation>
    <scope>NUCLEOTIDE SEQUENCE</scope>
    <source>
        <strain evidence="2">CBS 118394</strain>
    </source>
</reference>
<dbReference type="PANTHER" id="PTHR12905:SF0">
    <property type="entry name" value="CALCINEURIN-LIKE PHOSPHOESTERASE DOMAIN-CONTAINING PROTEIN"/>
    <property type="match status" value="1"/>
</dbReference>
<protein>
    <submittedName>
        <fullName evidence="2">Ser/Thr protein phosphatase family protein</fullName>
    </submittedName>
</protein>
<dbReference type="SUPFAM" id="SSF56300">
    <property type="entry name" value="Metallo-dependent phosphatases"/>
    <property type="match status" value="1"/>
</dbReference>